<accession>A0AAD7I8K2</accession>
<dbReference type="EMBL" id="JARJLG010000143">
    <property type="protein sequence ID" value="KAJ7737460.1"/>
    <property type="molecule type" value="Genomic_DNA"/>
</dbReference>
<dbReference type="Proteomes" id="UP001215280">
    <property type="component" value="Unassembled WGS sequence"/>
</dbReference>
<sequence>MTGSKPATQADELGKISKAWDCGKALFEACQSRKSFCWEVIVLFITRDLERRFQWVPALVWLGGFEGKCKPSLRVYSEKNRRRRTKGKSKNKTKFRPDVKIQTIWE</sequence>
<evidence type="ECO:0000313" key="2">
    <source>
        <dbReference type="Proteomes" id="UP001215280"/>
    </source>
</evidence>
<keyword evidence="2" id="KW-1185">Reference proteome</keyword>
<organism evidence="1 2">
    <name type="scientific">Mycena maculata</name>
    <dbReference type="NCBI Taxonomy" id="230809"/>
    <lineage>
        <taxon>Eukaryota</taxon>
        <taxon>Fungi</taxon>
        <taxon>Dikarya</taxon>
        <taxon>Basidiomycota</taxon>
        <taxon>Agaricomycotina</taxon>
        <taxon>Agaricomycetes</taxon>
        <taxon>Agaricomycetidae</taxon>
        <taxon>Agaricales</taxon>
        <taxon>Marasmiineae</taxon>
        <taxon>Mycenaceae</taxon>
        <taxon>Mycena</taxon>
    </lineage>
</organism>
<comment type="caution">
    <text evidence="1">The sequence shown here is derived from an EMBL/GenBank/DDBJ whole genome shotgun (WGS) entry which is preliminary data.</text>
</comment>
<reference evidence="1" key="1">
    <citation type="submission" date="2023-03" db="EMBL/GenBank/DDBJ databases">
        <title>Massive genome expansion in bonnet fungi (Mycena s.s.) driven by repeated elements and novel gene families across ecological guilds.</title>
        <authorList>
            <consortium name="Lawrence Berkeley National Laboratory"/>
            <person name="Harder C.B."/>
            <person name="Miyauchi S."/>
            <person name="Viragh M."/>
            <person name="Kuo A."/>
            <person name="Thoen E."/>
            <person name="Andreopoulos B."/>
            <person name="Lu D."/>
            <person name="Skrede I."/>
            <person name="Drula E."/>
            <person name="Henrissat B."/>
            <person name="Morin E."/>
            <person name="Kohler A."/>
            <person name="Barry K."/>
            <person name="LaButti K."/>
            <person name="Morin E."/>
            <person name="Salamov A."/>
            <person name="Lipzen A."/>
            <person name="Mereny Z."/>
            <person name="Hegedus B."/>
            <person name="Baldrian P."/>
            <person name="Stursova M."/>
            <person name="Weitz H."/>
            <person name="Taylor A."/>
            <person name="Grigoriev I.V."/>
            <person name="Nagy L.G."/>
            <person name="Martin F."/>
            <person name="Kauserud H."/>
        </authorList>
    </citation>
    <scope>NUCLEOTIDE SEQUENCE</scope>
    <source>
        <strain evidence="1">CBHHK188m</strain>
    </source>
</reference>
<gene>
    <name evidence="1" type="ORF">DFH07DRAFT_779374</name>
</gene>
<proteinExistence type="predicted"/>
<name>A0AAD7I8K2_9AGAR</name>
<protein>
    <submittedName>
        <fullName evidence="1">Uncharacterized protein</fullName>
    </submittedName>
</protein>
<dbReference type="AlphaFoldDB" id="A0AAD7I8K2"/>
<evidence type="ECO:0000313" key="1">
    <source>
        <dbReference type="EMBL" id="KAJ7737460.1"/>
    </source>
</evidence>